<feature type="signal peptide" evidence="1">
    <location>
        <begin position="1"/>
        <end position="23"/>
    </location>
</feature>
<comment type="caution">
    <text evidence="2">The sequence shown here is derived from an EMBL/GenBank/DDBJ whole genome shotgun (WGS) entry which is preliminary data.</text>
</comment>
<feature type="chain" id="PRO_5034962594" description="Transmembrane protein" evidence="1">
    <location>
        <begin position="24"/>
        <end position="193"/>
    </location>
</feature>
<name>A0A8H3B405_9AGAM</name>
<organism evidence="2 3">
    <name type="scientific">Rhizoctonia solani</name>
    <dbReference type="NCBI Taxonomy" id="456999"/>
    <lineage>
        <taxon>Eukaryota</taxon>
        <taxon>Fungi</taxon>
        <taxon>Dikarya</taxon>
        <taxon>Basidiomycota</taxon>
        <taxon>Agaricomycotina</taxon>
        <taxon>Agaricomycetes</taxon>
        <taxon>Cantharellales</taxon>
        <taxon>Ceratobasidiaceae</taxon>
        <taxon>Rhizoctonia</taxon>
    </lineage>
</organism>
<dbReference type="AlphaFoldDB" id="A0A8H3B405"/>
<accession>A0A8H3B405</accession>
<evidence type="ECO:0008006" key="4">
    <source>
        <dbReference type="Google" id="ProtNLM"/>
    </source>
</evidence>
<dbReference type="Proteomes" id="UP000663861">
    <property type="component" value="Unassembled WGS sequence"/>
</dbReference>
<protein>
    <recommendedName>
        <fullName evidence="4">Transmembrane protein</fullName>
    </recommendedName>
</protein>
<keyword evidence="1" id="KW-0732">Signal</keyword>
<evidence type="ECO:0000313" key="3">
    <source>
        <dbReference type="Proteomes" id="UP000663861"/>
    </source>
</evidence>
<reference evidence="2" key="1">
    <citation type="submission" date="2021-01" db="EMBL/GenBank/DDBJ databases">
        <authorList>
            <person name="Kaushik A."/>
        </authorList>
    </citation>
    <scope>NUCLEOTIDE SEQUENCE</scope>
    <source>
        <strain evidence="2">AG4-RS23</strain>
    </source>
</reference>
<evidence type="ECO:0000256" key="1">
    <source>
        <dbReference type="SAM" id="SignalP"/>
    </source>
</evidence>
<proteinExistence type="predicted"/>
<evidence type="ECO:0000313" key="2">
    <source>
        <dbReference type="EMBL" id="CAE6446804.1"/>
    </source>
</evidence>
<gene>
    <name evidence="2" type="ORF">RDB_LOCUS49170</name>
</gene>
<sequence>MIAFSRLATFLVFVLSLGFLTCAAPTAGKSHDLAIRGGDCSTVVQALVDLEAKLKGHLDVCVNADVLANVEALLSAKVKKDIDVALNAVVAVGAIADVDAKVKLDIVAHIAAIITLVARILIKISAKLSLSVMAKICADIDLCLKALLVALNVCIQGVVGLSLKAIVDLTVVVFIKVKLSLCADVLGLLKISL</sequence>
<dbReference type="EMBL" id="CAJMWY010000776">
    <property type="protein sequence ID" value="CAE6446804.1"/>
    <property type="molecule type" value="Genomic_DNA"/>
</dbReference>